<protein>
    <submittedName>
        <fullName evidence="1">Uncharacterized protein</fullName>
    </submittedName>
</protein>
<accession>J0WUG3</accession>
<organism evidence="1 2">
    <name type="scientific">Auricularia subglabra (strain TFB-10046 / SS5)</name>
    <name type="common">White-rot fungus</name>
    <name type="synonym">Auricularia delicata (strain TFB10046)</name>
    <dbReference type="NCBI Taxonomy" id="717982"/>
    <lineage>
        <taxon>Eukaryota</taxon>
        <taxon>Fungi</taxon>
        <taxon>Dikarya</taxon>
        <taxon>Basidiomycota</taxon>
        <taxon>Agaricomycotina</taxon>
        <taxon>Agaricomycetes</taxon>
        <taxon>Auriculariales</taxon>
        <taxon>Auriculariaceae</taxon>
        <taxon>Auricularia</taxon>
    </lineage>
</organism>
<dbReference type="EMBL" id="JH687862">
    <property type="protein sequence ID" value="EJD36409.1"/>
    <property type="molecule type" value="Genomic_DNA"/>
</dbReference>
<evidence type="ECO:0000313" key="2">
    <source>
        <dbReference type="Proteomes" id="UP000006514"/>
    </source>
</evidence>
<dbReference type="AlphaFoldDB" id="J0WUG3"/>
<proteinExistence type="predicted"/>
<keyword evidence="2" id="KW-1185">Reference proteome</keyword>
<gene>
    <name evidence="1" type="ORF">AURDEDRAFT_174531</name>
</gene>
<reference evidence="2" key="1">
    <citation type="journal article" date="2012" name="Science">
        <title>The Paleozoic origin of enzymatic lignin decomposition reconstructed from 31 fungal genomes.</title>
        <authorList>
            <person name="Floudas D."/>
            <person name="Binder M."/>
            <person name="Riley R."/>
            <person name="Barry K."/>
            <person name="Blanchette R.A."/>
            <person name="Henrissat B."/>
            <person name="Martinez A.T."/>
            <person name="Otillar R."/>
            <person name="Spatafora J.W."/>
            <person name="Yadav J.S."/>
            <person name="Aerts A."/>
            <person name="Benoit I."/>
            <person name="Boyd A."/>
            <person name="Carlson A."/>
            <person name="Copeland A."/>
            <person name="Coutinho P.M."/>
            <person name="de Vries R.P."/>
            <person name="Ferreira P."/>
            <person name="Findley K."/>
            <person name="Foster B."/>
            <person name="Gaskell J."/>
            <person name="Glotzer D."/>
            <person name="Gorecki P."/>
            <person name="Heitman J."/>
            <person name="Hesse C."/>
            <person name="Hori C."/>
            <person name="Igarashi K."/>
            <person name="Jurgens J.A."/>
            <person name="Kallen N."/>
            <person name="Kersten P."/>
            <person name="Kohler A."/>
            <person name="Kuees U."/>
            <person name="Kumar T.K.A."/>
            <person name="Kuo A."/>
            <person name="LaButti K."/>
            <person name="Larrondo L.F."/>
            <person name="Lindquist E."/>
            <person name="Ling A."/>
            <person name="Lombard V."/>
            <person name="Lucas S."/>
            <person name="Lundell T."/>
            <person name="Martin R."/>
            <person name="McLaughlin D.J."/>
            <person name="Morgenstern I."/>
            <person name="Morin E."/>
            <person name="Murat C."/>
            <person name="Nagy L.G."/>
            <person name="Nolan M."/>
            <person name="Ohm R.A."/>
            <person name="Patyshakuliyeva A."/>
            <person name="Rokas A."/>
            <person name="Ruiz-Duenas F.J."/>
            <person name="Sabat G."/>
            <person name="Salamov A."/>
            <person name="Samejima M."/>
            <person name="Schmutz J."/>
            <person name="Slot J.C."/>
            <person name="St John F."/>
            <person name="Stenlid J."/>
            <person name="Sun H."/>
            <person name="Sun S."/>
            <person name="Syed K."/>
            <person name="Tsang A."/>
            <person name="Wiebenga A."/>
            <person name="Young D."/>
            <person name="Pisabarro A."/>
            <person name="Eastwood D.C."/>
            <person name="Martin F."/>
            <person name="Cullen D."/>
            <person name="Grigoriev I.V."/>
            <person name="Hibbett D.S."/>
        </authorList>
    </citation>
    <scope>NUCLEOTIDE SEQUENCE [LARGE SCALE GENOMIC DNA]</scope>
    <source>
        <strain evidence="2">TFB10046</strain>
    </source>
</reference>
<dbReference type="InParanoid" id="J0WUG3"/>
<dbReference type="KEGG" id="adl:AURDEDRAFT_174531"/>
<sequence length="226" mass="24180">MACTDAQELLGSRLGIAVDHDTILTPALKMASAPGSWARMVSNDVPEQSREQCYERTSLHCAARPFAVAVIDGDHMREQGRAGALARLRDGTRCCCNSLASASLRHPRLLNWRLSIHAIPTALETGACDAAIPSSLRTSASPAASTISVYNPLPTRQVWRLSYATRVSHLHSTLPPIPLPAACHIAGTLVLRLDRRLTHASGGPTARLGGGSEVCLRAGELPFSYK</sequence>
<evidence type="ECO:0000313" key="1">
    <source>
        <dbReference type="EMBL" id="EJD36409.1"/>
    </source>
</evidence>
<name>J0WUG3_AURST</name>
<dbReference type="Proteomes" id="UP000006514">
    <property type="component" value="Unassembled WGS sequence"/>
</dbReference>